<accession>A0A914HHJ2</accession>
<evidence type="ECO:0000256" key="5">
    <source>
        <dbReference type="ARBA" id="ARBA00023136"/>
    </source>
</evidence>
<dbReference type="InterPro" id="IPR000731">
    <property type="entry name" value="SSD"/>
</dbReference>
<dbReference type="InterPro" id="IPR003392">
    <property type="entry name" value="PTHD_SSD"/>
</dbReference>
<feature type="transmembrane region" description="Helical" evidence="7">
    <location>
        <begin position="6"/>
        <end position="28"/>
    </location>
</feature>
<sequence>MTETGRLRFAFGTLTLFFIFICLEIQIYSPTKNLIRKMEADMPECLRQSPREFEFDAKFAVAFSDWFSLLRGLPEVFTALGLLFFAGIRNSSILAVTPFLILALGIDDAFLMIHSWQLASKRRHNSATKAHDELPVNMAVAELLAEMLEETGTAILISALTNIFADLVGAFIGSEEITLLYVGNIACLNACIYICLALLSFEINLTLKKLFPSDSPLLEIEKHREEKVLPFYTTAQLFVNNPGDLSNATRRRHLNELIEQMEQLKYAYPAESSLYFVRTYEEFETFMRDDDSDFLCGVSENNNNSSKSTREEHQFDLSDLDTFLNWPEFRHWRGLLKFHNQLDKDGAGQVRNRTVLDTLMATVAYHGDDLQNWYNRALMLRDWRNVVDKYVAEFNVSVLHDDGLYLDLLENMEHFFNAQGLGHPFGVFVLSFSASDEPSGSSRSLSLRSFPSSAVRKHPPPLIRCVHSFYAFWARFIVKNAWGVILFCILFVPAGAAPMSEDELKKTIEHMEDKVTFASQTWFLVFAVVAMVAALVAWIAFIYKEVRDSREAMGTDLKKVETKVETKLDAMNTKVDAMNTKVETKLDAMNTTLSELKHMMANGRAGQNAQRHPVINANVGHQNGDPVINANVGHQNGNPVINADVGHQNEDLAINATLFTKMSNSTTL</sequence>
<dbReference type="WBParaSite" id="Gr19_v10_g16682.t1">
    <property type="protein sequence ID" value="Gr19_v10_g16682.t1"/>
    <property type="gene ID" value="Gr19_v10_g16682"/>
</dbReference>
<dbReference type="InterPro" id="IPR051697">
    <property type="entry name" value="Patched_domain-protein"/>
</dbReference>
<dbReference type="PROSITE" id="PS50156">
    <property type="entry name" value="SSD"/>
    <property type="match status" value="1"/>
</dbReference>
<feature type="transmembrane region" description="Helical" evidence="7">
    <location>
        <begin position="481"/>
        <end position="500"/>
    </location>
</feature>
<dbReference type="PANTHER" id="PTHR10796">
    <property type="entry name" value="PATCHED-RELATED"/>
    <property type="match status" value="1"/>
</dbReference>
<evidence type="ECO:0000256" key="6">
    <source>
        <dbReference type="ARBA" id="ARBA00023180"/>
    </source>
</evidence>
<dbReference type="AlphaFoldDB" id="A0A914HHJ2"/>
<dbReference type="Proteomes" id="UP000887572">
    <property type="component" value="Unplaced"/>
</dbReference>
<evidence type="ECO:0000256" key="3">
    <source>
        <dbReference type="ARBA" id="ARBA00022692"/>
    </source>
</evidence>
<reference evidence="10" key="1">
    <citation type="submission" date="2022-11" db="UniProtKB">
        <authorList>
            <consortium name="WormBaseParasite"/>
        </authorList>
    </citation>
    <scope>IDENTIFICATION</scope>
</reference>
<organism evidence="9 10">
    <name type="scientific">Globodera rostochiensis</name>
    <name type="common">Golden nematode worm</name>
    <name type="synonym">Heterodera rostochiensis</name>
    <dbReference type="NCBI Taxonomy" id="31243"/>
    <lineage>
        <taxon>Eukaryota</taxon>
        <taxon>Metazoa</taxon>
        <taxon>Ecdysozoa</taxon>
        <taxon>Nematoda</taxon>
        <taxon>Chromadorea</taxon>
        <taxon>Rhabditida</taxon>
        <taxon>Tylenchina</taxon>
        <taxon>Tylenchomorpha</taxon>
        <taxon>Tylenchoidea</taxon>
        <taxon>Heteroderidae</taxon>
        <taxon>Heteroderinae</taxon>
        <taxon>Globodera</taxon>
    </lineage>
</organism>
<keyword evidence="3 7" id="KW-0812">Transmembrane</keyword>
<keyword evidence="6" id="KW-0325">Glycoprotein</keyword>
<dbReference type="PANTHER" id="PTHR10796:SF88">
    <property type="entry name" value="SSD DOMAIN-CONTAINING PROTEIN"/>
    <property type="match status" value="1"/>
</dbReference>
<evidence type="ECO:0000256" key="2">
    <source>
        <dbReference type="ARBA" id="ARBA00005585"/>
    </source>
</evidence>
<feature type="transmembrane region" description="Helical" evidence="7">
    <location>
        <begin position="179"/>
        <end position="201"/>
    </location>
</feature>
<dbReference type="Pfam" id="PF02460">
    <property type="entry name" value="Patched"/>
    <property type="match status" value="1"/>
</dbReference>
<proteinExistence type="inferred from homology"/>
<dbReference type="SUPFAM" id="SSF82866">
    <property type="entry name" value="Multidrug efflux transporter AcrB transmembrane domain"/>
    <property type="match status" value="1"/>
</dbReference>
<evidence type="ECO:0000259" key="8">
    <source>
        <dbReference type="PROSITE" id="PS50156"/>
    </source>
</evidence>
<evidence type="ECO:0000256" key="1">
    <source>
        <dbReference type="ARBA" id="ARBA00004141"/>
    </source>
</evidence>
<evidence type="ECO:0000256" key="7">
    <source>
        <dbReference type="SAM" id="Phobius"/>
    </source>
</evidence>
<comment type="similarity">
    <text evidence="2">Belongs to the patched family.</text>
</comment>
<dbReference type="GO" id="GO:0030659">
    <property type="term" value="C:cytoplasmic vesicle membrane"/>
    <property type="evidence" value="ECO:0007669"/>
    <property type="project" value="TreeGrafter"/>
</dbReference>
<evidence type="ECO:0000313" key="10">
    <source>
        <dbReference type="WBParaSite" id="Gr19_v10_g16682.t1"/>
    </source>
</evidence>
<dbReference type="GO" id="GO:0005886">
    <property type="term" value="C:plasma membrane"/>
    <property type="evidence" value="ECO:0007669"/>
    <property type="project" value="TreeGrafter"/>
</dbReference>
<feature type="transmembrane region" description="Helical" evidence="7">
    <location>
        <begin position="68"/>
        <end position="87"/>
    </location>
</feature>
<feature type="domain" description="SSD" evidence="8">
    <location>
        <begin position="68"/>
        <end position="199"/>
    </location>
</feature>
<name>A0A914HHJ2_GLORO</name>
<feature type="transmembrane region" description="Helical" evidence="7">
    <location>
        <begin position="520"/>
        <end position="543"/>
    </location>
</feature>
<dbReference type="GO" id="GO:0018996">
    <property type="term" value="P:molting cycle, collagen and cuticulin-based cuticle"/>
    <property type="evidence" value="ECO:0007669"/>
    <property type="project" value="TreeGrafter"/>
</dbReference>
<feature type="transmembrane region" description="Helical" evidence="7">
    <location>
        <begin position="93"/>
        <end position="113"/>
    </location>
</feature>
<keyword evidence="9" id="KW-1185">Reference proteome</keyword>
<evidence type="ECO:0000256" key="4">
    <source>
        <dbReference type="ARBA" id="ARBA00022989"/>
    </source>
</evidence>
<dbReference type="GO" id="GO:0006897">
    <property type="term" value="P:endocytosis"/>
    <property type="evidence" value="ECO:0007669"/>
    <property type="project" value="TreeGrafter"/>
</dbReference>
<protein>
    <submittedName>
        <fullName evidence="10">SSD domain-containing protein</fullName>
    </submittedName>
</protein>
<evidence type="ECO:0000313" key="9">
    <source>
        <dbReference type="Proteomes" id="UP000887572"/>
    </source>
</evidence>
<comment type="subcellular location">
    <subcellularLocation>
        <location evidence="1">Membrane</location>
        <topology evidence="1">Multi-pass membrane protein</topology>
    </subcellularLocation>
</comment>
<keyword evidence="5 7" id="KW-0472">Membrane</keyword>
<dbReference type="Gene3D" id="1.20.1640.10">
    <property type="entry name" value="Multidrug efflux transporter AcrB transmembrane domain"/>
    <property type="match status" value="1"/>
</dbReference>
<keyword evidence="4 7" id="KW-1133">Transmembrane helix</keyword>